<gene>
    <name evidence="2" type="ORF">AVEN_231661_1</name>
</gene>
<accession>A0A4Y2EBP2</accession>
<evidence type="ECO:0000256" key="1">
    <source>
        <dbReference type="SAM" id="MobiDB-lite"/>
    </source>
</evidence>
<feature type="region of interest" description="Disordered" evidence="1">
    <location>
        <begin position="100"/>
        <end position="128"/>
    </location>
</feature>
<evidence type="ECO:0000313" key="2">
    <source>
        <dbReference type="EMBL" id="GBM26492.1"/>
    </source>
</evidence>
<reference evidence="2 3" key="1">
    <citation type="journal article" date="2019" name="Sci. Rep.">
        <title>Orb-weaving spider Araneus ventricosus genome elucidates the spidroin gene catalogue.</title>
        <authorList>
            <person name="Kono N."/>
            <person name="Nakamura H."/>
            <person name="Ohtoshi R."/>
            <person name="Moran D.A.P."/>
            <person name="Shinohara A."/>
            <person name="Yoshida Y."/>
            <person name="Fujiwara M."/>
            <person name="Mori M."/>
            <person name="Tomita M."/>
            <person name="Arakawa K."/>
        </authorList>
    </citation>
    <scope>NUCLEOTIDE SEQUENCE [LARGE SCALE GENOMIC DNA]</scope>
</reference>
<evidence type="ECO:0008006" key="4">
    <source>
        <dbReference type="Google" id="ProtNLM"/>
    </source>
</evidence>
<dbReference type="Proteomes" id="UP000499080">
    <property type="component" value="Unassembled WGS sequence"/>
</dbReference>
<protein>
    <recommendedName>
        <fullName evidence="4">Pre-C2HC domain-containing protein</fullName>
    </recommendedName>
</protein>
<dbReference type="EMBL" id="BGPR01246064">
    <property type="protein sequence ID" value="GBM26492.1"/>
    <property type="molecule type" value="Genomic_DNA"/>
</dbReference>
<proteinExistence type="predicted"/>
<keyword evidence="3" id="KW-1185">Reference proteome</keyword>
<dbReference type="AlphaFoldDB" id="A0A4Y2EBP2"/>
<dbReference type="OrthoDB" id="6434386at2759"/>
<feature type="compositionally biased region" description="Polar residues" evidence="1">
    <location>
        <begin position="100"/>
        <end position="118"/>
    </location>
</feature>
<feature type="compositionally biased region" description="Basic residues" evidence="1">
    <location>
        <begin position="119"/>
        <end position="128"/>
    </location>
</feature>
<evidence type="ECO:0000313" key="3">
    <source>
        <dbReference type="Proteomes" id="UP000499080"/>
    </source>
</evidence>
<comment type="caution">
    <text evidence="2">The sequence shown here is derived from an EMBL/GenBank/DDBJ whole genome shotgun (WGS) entry which is preliminary data.</text>
</comment>
<name>A0A4Y2EBP2_ARAVE</name>
<sequence>MKKFPGTNNTLFRGSIKISAKSTDDREDIFKFLQDKKQEFVLYEPMAERPIKVIIKGINPSTAKKTWKNSTTKVIKITQFKNFKQNTVMPVFQINIRRTPQAQTFSTSPTHAASSRSPSQKKHSYHLL</sequence>
<organism evidence="2 3">
    <name type="scientific">Araneus ventricosus</name>
    <name type="common">Orbweaver spider</name>
    <name type="synonym">Epeira ventricosa</name>
    <dbReference type="NCBI Taxonomy" id="182803"/>
    <lineage>
        <taxon>Eukaryota</taxon>
        <taxon>Metazoa</taxon>
        <taxon>Ecdysozoa</taxon>
        <taxon>Arthropoda</taxon>
        <taxon>Chelicerata</taxon>
        <taxon>Arachnida</taxon>
        <taxon>Araneae</taxon>
        <taxon>Araneomorphae</taxon>
        <taxon>Entelegynae</taxon>
        <taxon>Araneoidea</taxon>
        <taxon>Araneidae</taxon>
        <taxon>Araneus</taxon>
    </lineage>
</organism>